<keyword evidence="1" id="KW-0472">Membrane</keyword>
<evidence type="ECO:0000256" key="1">
    <source>
        <dbReference type="SAM" id="Phobius"/>
    </source>
</evidence>
<comment type="caution">
    <text evidence="2">The sequence shown here is derived from an EMBL/GenBank/DDBJ whole genome shotgun (WGS) entry which is preliminary data.</text>
</comment>
<evidence type="ECO:0000313" key="2">
    <source>
        <dbReference type="EMBL" id="GAA0171644.1"/>
    </source>
</evidence>
<evidence type="ECO:0000313" key="3">
    <source>
        <dbReference type="Proteomes" id="UP001454036"/>
    </source>
</evidence>
<organism evidence="2 3">
    <name type="scientific">Lithospermum erythrorhizon</name>
    <name type="common">Purple gromwell</name>
    <name type="synonym">Lithospermum officinale var. erythrorhizon</name>
    <dbReference type="NCBI Taxonomy" id="34254"/>
    <lineage>
        <taxon>Eukaryota</taxon>
        <taxon>Viridiplantae</taxon>
        <taxon>Streptophyta</taxon>
        <taxon>Embryophyta</taxon>
        <taxon>Tracheophyta</taxon>
        <taxon>Spermatophyta</taxon>
        <taxon>Magnoliopsida</taxon>
        <taxon>eudicotyledons</taxon>
        <taxon>Gunneridae</taxon>
        <taxon>Pentapetalae</taxon>
        <taxon>asterids</taxon>
        <taxon>lamiids</taxon>
        <taxon>Boraginales</taxon>
        <taxon>Boraginaceae</taxon>
        <taxon>Boraginoideae</taxon>
        <taxon>Lithospermeae</taxon>
        <taxon>Lithospermum</taxon>
    </lineage>
</organism>
<sequence length="98" mass="11245">MEEFHCIRHFFICFLLFYLSACCIGLSFVCLATPSPLGLLWHSPFARYSHDSLTAKTSEALILLDSLQINLIQFIVRYLKNRLFSTFNLNRTGPVISV</sequence>
<evidence type="ECO:0008006" key="4">
    <source>
        <dbReference type="Google" id="ProtNLM"/>
    </source>
</evidence>
<accession>A0AAV3R5J5</accession>
<dbReference type="AlphaFoldDB" id="A0AAV3R5J5"/>
<protein>
    <recommendedName>
        <fullName evidence="4">Secreted protein</fullName>
    </recommendedName>
</protein>
<feature type="transmembrane region" description="Helical" evidence="1">
    <location>
        <begin position="12"/>
        <end position="40"/>
    </location>
</feature>
<gene>
    <name evidence="2" type="ORF">LIER_25627</name>
</gene>
<keyword evidence="1" id="KW-1133">Transmembrane helix</keyword>
<dbReference type="Proteomes" id="UP001454036">
    <property type="component" value="Unassembled WGS sequence"/>
</dbReference>
<name>A0AAV3R5J5_LITER</name>
<dbReference type="EMBL" id="BAABME010007763">
    <property type="protein sequence ID" value="GAA0171644.1"/>
    <property type="molecule type" value="Genomic_DNA"/>
</dbReference>
<keyword evidence="1" id="KW-0812">Transmembrane</keyword>
<reference evidence="2 3" key="1">
    <citation type="submission" date="2024-01" db="EMBL/GenBank/DDBJ databases">
        <title>The complete chloroplast genome sequence of Lithospermum erythrorhizon: insights into the phylogenetic relationship among Boraginaceae species and the maternal lineages of purple gromwells.</title>
        <authorList>
            <person name="Okada T."/>
            <person name="Watanabe K."/>
        </authorList>
    </citation>
    <scope>NUCLEOTIDE SEQUENCE [LARGE SCALE GENOMIC DNA]</scope>
</reference>
<proteinExistence type="predicted"/>
<keyword evidence="3" id="KW-1185">Reference proteome</keyword>